<sequence length="26" mass="2985">MGPPSRGSPRGRPLPPPRRRSTRCRR</sequence>
<proteinExistence type="predicted"/>
<reference evidence="2" key="2">
    <citation type="journal article" date="2015" name="Data Brief">
        <title>Shoot transcriptome of the giant reed, Arundo donax.</title>
        <authorList>
            <person name="Barrero R.A."/>
            <person name="Guerrero F.D."/>
            <person name="Moolhuijzen P."/>
            <person name="Goolsby J.A."/>
            <person name="Tidwell J."/>
            <person name="Bellgard S.E."/>
            <person name="Bellgard M.I."/>
        </authorList>
    </citation>
    <scope>NUCLEOTIDE SEQUENCE</scope>
    <source>
        <tissue evidence="2">Shoot tissue taken approximately 20 cm above the soil surface</tissue>
    </source>
</reference>
<name>A0A0A9G2G2_ARUDO</name>
<feature type="region of interest" description="Disordered" evidence="1">
    <location>
        <begin position="1"/>
        <end position="26"/>
    </location>
</feature>
<evidence type="ECO:0000313" key="2">
    <source>
        <dbReference type="EMBL" id="JAE16731.1"/>
    </source>
</evidence>
<accession>A0A0A9G2G2</accession>
<dbReference type="EMBL" id="GBRH01181165">
    <property type="protein sequence ID" value="JAE16731.1"/>
    <property type="molecule type" value="Transcribed_RNA"/>
</dbReference>
<evidence type="ECO:0000256" key="1">
    <source>
        <dbReference type="SAM" id="MobiDB-lite"/>
    </source>
</evidence>
<dbReference type="AlphaFoldDB" id="A0A0A9G2G2"/>
<protein>
    <submittedName>
        <fullName evidence="2">Uncharacterized protein</fullName>
    </submittedName>
</protein>
<feature type="compositionally biased region" description="Basic residues" evidence="1">
    <location>
        <begin position="17"/>
        <end position="26"/>
    </location>
</feature>
<organism evidence="2">
    <name type="scientific">Arundo donax</name>
    <name type="common">Giant reed</name>
    <name type="synonym">Donax arundinaceus</name>
    <dbReference type="NCBI Taxonomy" id="35708"/>
    <lineage>
        <taxon>Eukaryota</taxon>
        <taxon>Viridiplantae</taxon>
        <taxon>Streptophyta</taxon>
        <taxon>Embryophyta</taxon>
        <taxon>Tracheophyta</taxon>
        <taxon>Spermatophyta</taxon>
        <taxon>Magnoliopsida</taxon>
        <taxon>Liliopsida</taxon>
        <taxon>Poales</taxon>
        <taxon>Poaceae</taxon>
        <taxon>PACMAD clade</taxon>
        <taxon>Arundinoideae</taxon>
        <taxon>Arundineae</taxon>
        <taxon>Arundo</taxon>
    </lineage>
</organism>
<reference evidence="2" key="1">
    <citation type="submission" date="2014-09" db="EMBL/GenBank/DDBJ databases">
        <authorList>
            <person name="Magalhaes I.L.F."/>
            <person name="Oliveira U."/>
            <person name="Santos F.R."/>
            <person name="Vidigal T.H.D.A."/>
            <person name="Brescovit A.D."/>
            <person name="Santos A.J."/>
        </authorList>
    </citation>
    <scope>NUCLEOTIDE SEQUENCE</scope>
    <source>
        <tissue evidence="2">Shoot tissue taken approximately 20 cm above the soil surface</tissue>
    </source>
</reference>
<feature type="compositionally biased region" description="Low complexity" evidence="1">
    <location>
        <begin position="1"/>
        <end position="11"/>
    </location>
</feature>